<name>A0A4Y8UG48_9GAMM</name>
<dbReference type="SUPFAM" id="SSF55326">
    <property type="entry name" value="PurM N-terminal domain-like"/>
    <property type="match status" value="1"/>
</dbReference>
<feature type="binding site" evidence="2">
    <location>
        <position position="58"/>
    </location>
    <ligand>
        <name>substrate</name>
    </ligand>
</feature>
<feature type="binding site" evidence="2">
    <location>
        <position position="152"/>
    </location>
    <ligand>
        <name>ATP</name>
        <dbReference type="ChEBI" id="CHEBI:30616"/>
    </ligand>
</feature>
<evidence type="ECO:0000256" key="1">
    <source>
        <dbReference type="ARBA" id="ARBA00022977"/>
    </source>
</evidence>
<dbReference type="Pfam" id="PF00586">
    <property type="entry name" value="AIRS"/>
    <property type="match status" value="1"/>
</dbReference>
<feature type="binding site" evidence="2">
    <location>
        <position position="34"/>
    </location>
    <ligand>
        <name>Mg(2+)</name>
        <dbReference type="ChEBI" id="CHEBI:18420"/>
        <label>3</label>
    </ligand>
</feature>
<proteinExistence type="inferred from homology"/>
<dbReference type="GO" id="GO:0009228">
    <property type="term" value="P:thiamine biosynthetic process"/>
    <property type="evidence" value="ECO:0007669"/>
    <property type="project" value="UniProtKB-KW"/>
</dbReference>
<dbReference type="SUPFAM" id="SSF56042">
    <property type="entry name" value="PurM C-terminal domain-like"/>
    <property type="match status" value="1"/>
</dbReference>
<reference evidence="5 6" key="1">
    <citation type="submission" date="2019-03" db="EMBL/GenBank/DDBJ databases">
        <title>Draft genome of Gammaproteobacteria bacterium LSUCC0057, a member of the SAR92 clade.</title>
        <authorList>
            <person name="Lanclos V.C."/>
            <person name="Doiron C."/>
            <person name="Henson M.W."/>
            <person name="Thrash J.C."/>
        </authorList>
    </citation>
    <scope>NUCLEOTIDE SEQUENCE [LARGE SCALE GENOMIC DNA]</scope>
    <source>
        <strain evidence="5 6">LSUCC0057</strain>
    </source>
</reference>
<comment type="similarity">
    <text evidence="2">Belongs to the thiamine-monophosphate kinase family.</text>
</comment>
<evidence type="ECO:0000259" key="4">
    <source>
        <dbReference type="Pfam" id="PF02769"/>
    </source>
</evidence>
<evidence type="ECO:0000313" key="5">
    <source>
        <dbReference type="EMBL" id="TFH67795.1"/>
    </source>
</evidence>
<dbReference type="UniPathway" id="UPA00060">
    <property type="reaction ID" value="UER00142"/>
</dbReference>
<keyword evidence="2" id="KW-0460">Magnesium</keyword>
<keyword evidence="6" id="KW-1185">Reference proteome</keyword>
<dbReference type="GO" id="GO:0005524">
    <property type="term" value="F:ATP binding"/>
    <property type="evidence" value="ECO:0007669"/>
    <property type="project" value="UniProtKB-UniRule"/>
</dbReference>
<evidence type="ECO:0000259" key="3">
    <source>
        <dbReference type="Pfam" id="PF00586"/>
    </source>
</evidence>
<dbReference type="PANTHER" id="PTHR30270">
    <property type="entry name" value="THIAMINE-MONOPHOSPHATE KINASE"/>
    <property type="match status" value="1"/>
</dbReference>
<keyword evidence="2 5" id="KW-0418">Kinase</keyword>
<feature type="domain" description="PurM-like N-terminal" evidence="3">
    <location>
        <begin position="32"/>
        <end position="144"/>
    </location>
</feature>
<comment type="caution">
    <text evidence="5">The sequence shown here is derived from an EMBL/GenBank/DDBJ whole genome shotgun (WGS) entry which is preliminary data.</text>
</comment>
<feature type="binding site" evidence="2">
    <location>
        <position position="34"/>
    </location>
    <ligand>
        <name>Mg(2+)</name>
        <dbReference type="ChEBI" id="CHEBI:18420"/>
        <label>4</label>
    </ligand>
</feature>
<dbReference type="Gene3D" id="3.90.650.10">
    <property type="entry name" value="PurM-like C-terminal domain"/>
    <property type="match status" value="1"/>
</dbReference>
<dbReference type="GO" id="GO:0009229">
    <property type="term" value="P:thiamine diphosphate biosynthetic process"/>
    <property type="evidence" value="ECO:0007669"/>
    <property type="project" value="UniProtKB-UniRule"/>
</dbReference>
<comment type="miscellaneous">
    <text evidence="2">Reaction mechanism of ThiL seems to utilize a direct, inline transfer of the gamma-phosphate of ATP to TMP rather than a phosphorylated enzyme intermediate.</text>
</comment>
<feature type="binding site" evidence="2">
    <location>
        <position position="265"/>
    </location>
    <ligand>
        <name>substrate</name>
    </ligand>
</feature>
<feature type="binding site" evidence="2">
    <location>
        <position position="128"/>
    </location>
    <ligand>
        <name>Mg(2+)</name>
        <dbReference type="ChEBI" id="CHEBI:18420"/>
        <label>1</label>
    </ligand>
</feature>
<comment type="caution">
    <text evidence="2">Lacks conserved residue(s) required for the propagation of feature annotation.</text>
</comment>
<feature type="binding site" evidence="2">
    <location>
        <position position="51"/>
    </location>
    <ligand>
        <name>Mg(2+)</name>
        <dbReference type="ChEBI" id="CHEBI:18420"/>
        <label>1</label>
    </ligand>
</feature>
<protein>
    <recommendedName>
        <fullName evidence="2">Thiamine-monophosphate kinase</fullName>
        <shortName evidence="2">TMP kinase</shortName>
        <shortName evidence="2">Thiamine-phosphate kinase</shortName>
        <ecNumber evidence="2">2.7.4.16</ecNumber>
    </recommendedName>
</protein>
<dbReference type="InterPro" id="IPR006283">
    <property type="entry name" value="ThiL-like"/>
</dbReference>
<dbReference type="HAMAP" id="MF_02128">
    <property type="entry name" value="TMP_kinase"/>
    <property type="match status" value="1"/>
</dbReference>
<feature type="domain" description="PurM-like C-terminal" evidence="4">
    <location>
        <begin position="156"/>
        <end position="286"/>
    </location>
</feature>
<comment type="catalytic activity">
    <reaction evidence="2">
        <text>thiamine phosphate + ATP = thiamine diphosphate + ADP</text>
        <dbReference type="Rhea" id="RHEA:15913"/>
        <dbReference type="ChEBI" id="CHEBI:30616"/>
        <dbReference type="ChEBI" id="CHEBI:37575"/>
        <dbReference type="ChEBI" id="CHEBI:58937"/>
        <dbReference type="ChEBI" id="CHEBI:456216"/>
        <dbReference type="EC" id="2.7.4.16"/>
    </reaction>
</comment>
<dbReference type="EMBL" id="SPIA01000002">
    <property type="protein sequence ID" value="TFH67795.1"/>
    <property type="molecule type" value="Genomic_DNA"/>
</dbReference>
<feature type="binding site" evidence="2">
    <location>
        <position position="51"/>
    </location>
    <ligand>
        <name>Mg(2+)</name>
        <dbReference type="ChEBI" id="CHEBI:18420"/>
        <label>2</label>
    </ligand>
</feature>
<dbReference type="InterPro" id="IPR036921">
    <property type="entry name" value="PurM-like_N_sf"/>
</dbReference>
<dbReference type="GO" id="GO:0000287">
    <property type="term" value="F:magnesium ion binding"/>
    <property type="evidence" value="ECO:0007669"/>
    <property type="project" value="UniProtKB-UniRule"/>
</dbReference>
<evidence type="ECO:0000256" key="2">
    <source>
        <dbReference type="HAMAP-Rule" id="MF_02128"/>
    </source>
</evidence>
<feature type="binding site" evidence="2">
    <location>
        <position position="321"/>
    </location>
    <ligand>
        <name>substrate</name>
    </ligand>
</feature>
<gene>
    <name evidence="2 5" type="primary">thiL</name>
    <name evidence="5" type="ORF">E3W66_05965</name>
</gene>
<dbReference type="InterPro" id="IPR010918">
    <property type="entry name" value="PurM-like_C_dom"/>
</dbReference>
<dbReference type="InterPro" id="IPR016188">
    <property type="entry name" value="PurM-like_N"/>
</dbReference>
<feature type="binding site" evidence="2">
    <location>
        <position position="217"/>
    </location>
    <ligand>
        <name>Mg(2+)</name>
        <dbReference type="ChEBI" id="CHEBI:18420"/>
        <label>3</label>
    </ligand>
</feature>
<sequence length="326" mass="33988">MANTGEFALIADYFASWAPHSDAEQGVALGIGDDAALLDIAPGQQLVAATDTLVAGVHFPHDYSPAAIATRSVGVNLSDLAAMGATPRWVTLALTLPSELACDRWLAPFSAGLRQALSAHNVALVGGDTSRGPLTISLTVMGEVTAGSALCRHTAQPGDRIFVSGSLGDGAAALALIEQRWQAPEPLASYLRQRYDAPQPALELGAALAAVANSAIDLSDGLLADLGHLCRASGVSATIDSRRLPLASGLQHERQTVDWALRGGDDYRLCFTVPAALHNAVPAGCTDIGQIDTVEGEPTITVIDLDGQRDRLALQQLRGGYDHFAD</sequence>
<keyword evidence="2 5" id="KW-0808">Transferase</keyword>
<feature type="binding site" evidence="2">
    <location>
        <begin position="127"/>
        <end position="128"/>
    </location>
    <ligand>
        <name>ATP</name>
        <dbReference type="ChEBI" id="CHEBI:30616"/>
    </ligand>
</feature>
<keyword evidence="2" id="KW-0067">ATP-binding</keyword>
<keyword evidence="1 2" id="KW-0784">Thiamine biosynthesis</keyword>
<keyword evidence="2" id="KW-0547">Nucleotide-binding</keyword>
<dbReference type="Pfam" id="PF02769">
    <property type="entry name" value="AIRS_C"/>
    <property type="match status" value="1"/>
</dbReference>
<feature type="binding site" evidence="2">
    <location>
        <position position="219"/>
    </location>
    <ligand>
        <name>ATP</name>
        <dbReference type="ChEBI" id="CHEBI:30616"/>
    </ligand>
</feature>
<dbReference type="GO" id="GO:0009030">
    <property type="term" value="F:thiamine-phosphate kinase activity"/>
    <property type="evidence" value="ECO:0007669"/>
    <property type="project" value="UniProtKB-UniRule"/>
</dbReference>
<dbReference type="Gene3D" id="3.30.1330.10">
    <property type="entry name" value="PurM-like, N-terminal domain"/>
    <property type="match status" value="1"/>
</dbReference>
<feature type="binding site" evidence="2">
    <location>
        <position position="220"/>
    </location>
    <ligand>
        <name>Mg(2+)</name>
        <dbReference type="ChEBI" id="CHEBI:18420"/>
        <label>5</label>
    </ligand>
</feature>
<organism evidence="5 6">
    <name type="scientific">Gammaproteobacteria bacterium LSUCC0057</name>
    <dbReference type="NCBI Taxonomy" id="2559237"/>
    <lineage>
        <taxon>Bacteria</taxon>
        <taxon>Pseudomonadati</taxon>
        <taxon>Pseudomonadota</taxon>
        <taxon>Gammaproteobacteria</taxon>
        <taxon>Cellvibrionales</taxon>
        <taxon>Porticoccaceae</taxon>
        <taxon>SAR92 clade</taxon>
    </lineage>
</organism>
<dbReference type="OrthoDB" id="9802811at2"/>
<dbReference type="Proteomes" id="UP000298133">
    <property type="component" value="Unassembled WGS sequence"/>
</dbReference>
<accession>A0A4Y8UG48</accession>
<feature type="binding site" evidence="2">
    <location>
        <position position="79"/>
    </location>
    <ligand>
        <name>Mg(2+)</name>
        <dbReference type="ChEBI" id="CHEBI:18420"/>
        <label>2</label>
    </ligand>
</feature>
<feature type="binding site" evidence="2">
    <location>
        <position position="79"/>
    </location>
    <ligand>
        <name>Mg(2+)</name>
        <dbReference type="ChEBI" id="CHEBI:18420"/>
        <label>3</label>
    </ligand>
</feature>
<dbReference type="NCBIfam" id="TIGR01379">
    <property type="entry name" value="thiL"/>
    <property type="match status" value="1"/>
</dbReference>
<dbReference type="CDD" id="cd02194">
    <property type="entry name" value="ThiL"/>
    <property type="match status" value="1"/>
</dbReference>
<comment type="function">
    <text evidence="2">Catalyzes the ATP-dependent phosphorylation of thiamine-monophosphate (TMP) to form thiamine-pyrophosphate (TPP), the active form of vitamin B1.</text>
</comment>
<evidence type="ECO:0000313" key="6">
    <source>
        <dbReference type="Proteomes" id="UP000298133"/>
    </source>
</evidence>
<dbReference type="PANTHER" id="PTHR30270:SF0">
    <property type="entry name" value="THIAMINE-MONOPHOSPHATE KINASE"/>
    <property type="match status" value="1"/>
</dbReference>
<dbReference type="EC" id="2.7.4.16" evidence="2"/>
<dbReference type="AlphaFoldDB" id="A0A4Y8UG48"/>
<feature type="binding site" evidence="2">
    <location>
        <position position="50"/>
    </location>
    <ligand>
        <name>Mg(2+)</name>
        <dbReference type="ChEBI" id="CHEBI:18420"/>
        <label>1</label>
    </ligand>
</feature>
<keyword evidence="2" id="KW-0479">Metal-binding</keyword>
<dbReference type="PIRSF" id="PIRSF005303">
    <property type="entry name" value="Thiam_monoph_kin"/>
    <property type="match status" value="1"/>
</dbReference>
<comment type="pathway">
    <text evidence="2">Cofactor biosynthesis; thiamine diphosphate biosynthesis; thiamine diphosphate from thiamine phosphate: step 1/1.</text>
</comment>
<feature type="binding site" evidence="2">
    <location>
        <position position="79"/>
    </location>
    <ligand>
        <name>Mg(2+)</name>
        <dbReference type="ChEBI" id="CHEBI:18420"/>
        <label>4</label>
    </ligand>
</feature>
<dbReference type="InterPro" id="IPR036676">
    <property type="entry name" value="PurM-like_C_sf"/>
</dbReference>